<evidence type="ECO:0000313" key="2">
    <source>
        <dbReference type="EMBL" id="MBB4277567.1"/>
    </source>
</evidence>
<protein>
    <submittedName>
        <fullName evidence="2">Uncharacterized protein</fullName>
    </submittedName>
</protein>
<sequence>MVRRVERSSPSLRYDRNALLAFYEPPIRTFVREVHDFEKQRRVDWVQPNFVDRRWDLDFHSIPHPEFAKMRQGSFARILFGGFISEELVASGIQLERIDWIDFHDVLASGDDFDDEDGRTKKVGGLKRMQFRQVHLGTKNGSSAAHGVRENPETEAFR</sequence>
<dbReference type="AlphaFoldDB" id="A0A7W6WGK3"/>
<dbReference type="EMBL" id="JACIGM010000013">
    <property type="protein sequence ID" value="MBB4277567.1"/>
    <property type="molecule type" value="Genomic_DNA"/>
</dbReference>
<gene>
    <name evidence="2" type="ORF">GGE12_005374</name>
</gene>
<dbReference type="RefSeq" id="WP_183928148.1">
    <property type="nucleotide sequence ID" value="NZ_JACIGM010000013.1"/>
</dbReference>
<proteinExistence type="predicted"/>
<feature type="region of interest" description="Disordered" evidence="1">
    <location>
        <begin position="136"/>
        <end position="158"/>
    </location>
</feature>
<evidence type="ECO:0000313" key="3">
    <source>
        <dbReference type="Proteomes" id="UP000533641"/>
    </source>
</evidence>
<comment type="caution">
    <text evidence="2">The sequence shown here is derived from an EMBL/GenBank/DDBJ whole genome shotgun (WGS) entry which is preliminary data.</text>
</comment>
<accession>A0A7W6WGK3</accession>
<reference evidence="2 3" key="1">
    <citation type="submission" date="2020-08" db="EMBL/GenBank/DDBJ databases">
        <title>Genomic Encyclopedia of Type Strains, Phase IV (KMG-V): Genome sequencing to study the core and pangenomes of soil and plant-associated prokaryotes.</title>
        <authorList>
            <person name="Whitman W."/>
        </authorList>
    </citation>
    <scope>NUCLEOTIDE SEQUENCE [LARGE SCALE GENOMIC DNA]</scope>
    <source>
        <strain evidence="2 3">SEMIA 402</strain>
    </source>
</reference>
<organism evidence="2 3">
    <name type="scientific">Rhizobium mongolense</name>
    <dbReference type="NCBI Taxonomy" id="57676"/>
    <lineage>
        <taxon>Bacteria</taxon>
        <taxon>Pseudomonadati</taxon>
        <taxon>Pseudomonadota</taxon>
        <taxon>Alphaproteobacteria</taxon>
        <taxon>Hyphomicrobiales</taxon>
        <taxon>Rhizobiaceae</taxon>
        <taxon>Rhizobium/Agrobacterium group</taxon>
        <taxon>Rhizobium</taxon>
    </lineage>
</organism>
<evidence type="ECO:0000256" key="1">
    <source>
        <dbReference type="SAM" id="MobiDB-lite"/>
    </source>
</evidence>
<dbReference type="Proteomes" id="UP000533641">
    <property type="component" value="Unassembled WGS sequence"/>
</dbReference>
<feature type="compositionally biased region" description="Basic and acidic residues" evidence="1">
    <location>
        <begin position="147"/>
        <end position="158"/>
    </location>
</feature>
<name>A0A7W6WGK3_9HYPH</name>